<gene>
    <name evidence="2" type="ORF">V6N11_009524</name>
</gene>
<name>A0ABR2P5M2_9ROSI</name>
<feature type="compositionally biased region" description="Basic and acidic residues" evidence="1">
    <location>
        <begin position="73"/>
        <end position="88"/>
    </location>
</feature>
<evidence type="ECO:0000313" key="3">
    <source>
        <dbReference type="Proteomes" id="UP001396334"/>
    </source>
</evidence>
<comment type="caution">
    <text evidence="2">The sequence shown here is derived from an EMBL/GenBank/DDBJ whole genome shotgun (WGS) entry which is preliminary data.</text>
</comment>
<feature type="compositionally biased region" description="Low complexity" evidence="1">
    <location>
        <begin position="59"/>
        <end position="72"/>
    </location>
</feature>
<protein>
    <submittedName>
        <fullName evidence="2">Uncharacterized protein</fullName>
    </submittedName>
</protein>
<sequence length="113" mass="12809">MDLAMPPWLDYCSVDPVRFSSPRSNRVSIHKRTRPVRAIAIEPKPTGNAWSQSSPPPKNNINGSSKSSSSKKSMNERMGEVSQEIKRVRAQMEENEELAILMRGLREQNLRDS</sequence>
<keyword evidence="3" id="KW-1185">Reference proteome</keyword>
<accession>A0ABR2P5M2</accession>
<reference evidence="2 3" key="1">
    <citation type="journal article" date="2024" name="G3 (Bethesda)">
        <title>Genome assembly of Hibiscus sabdariffa L. provides insights into metabolisms of medicinal natural products.</title>
        <authorList>
            <person name="Kim T."/>
        </authorList>
    </citation>
    <scope>NUCLEOTIDE SEQUENCE [LARGE SCALE GENOMIC DNA]</scope>
    <source>
        <strain evidence="2">TK-2024</strain>
        <tissue evidence="2">Old leaves</tissue>
    </source>
</reference>
<proteinExistence type="predicted"/>
<dbReference type="Proteomes" id="UP001396334">
    <property type="component" value="Unassembled WGS sequence"/>
</dbReference>
<organism evidence="2 3">
    <name type="scientific">Hibiscus sabdariffa</name>
    <name type="common">roselle</name>
    <dbReference type="NCBI Taxonomy" id="183260"/>
    <lineage>
        <taxon>Eukaryota</taxon>
        <taxon>Viridiplantae</taxon>
        <taxon>Streptophyta</taxon>
        <taxon>Embryophyta</taxon>
        <taxon>Tracheophyta</taxon>
        <taxon>Spermatophyta</taxon>
        <taxon>Magnoliopsida</taxon>
        <taxon>eudicotyledons</taxon>
        <taxon>Gunneridae</taxon>
        <taxon>Pentapetalae</taxon>
        <taxon>rosids</taxon>
        <taxon>malvids</taxon>
        <taxon>Malvales</taxon>
        <taxon>Malvaceae</taxon>
        <taxon>Malvoideae</taxon>
        <taxon>Hibiscus</taxon>
    </lineage>
</organism>
<dbReference type="EMBL" id="JBBPBN010000079">
    <property type="protein sequence ID" value="KAK8983736.1"/>
    <property type="molecule type" value="Genomic_DNA"/>
</dbReference>
<evidence type="ECO:0000313" key="2">
    <source>
        <dbReference type="EMBL" id="KAK8983736.1"/>
    </source>
</evidence>
<feature type="region of interest" description="Disordered" evidence="1">
    <location>
        <begin position="36"/>
        <end position="88"/>
    </location>
</feature>
<evidence type="ECO:0000256" key="1">
    <source>
        <dbReference type="SAM" id="MobiDB-lite"/>
    </source>
</evidence>